<feature type="transmembrane region" description="Helical" evidence="8">
    <location>
        <begin position="350"/>
        <end position="377"/>
    </location>
</feature>
<feature type="transmembrane region" description="Helical" evidence="8">
    <location>
        <begin position="325"/>
        <end position="344"/>
    </location>
</feature>
<dbReference type="InterPro" id="IPR020846">
    <property type="entry name" value="MFS_dom"/>
</dbReference>
<dbReference type="Gene3D" id="1.20.1250.20">
    <property type="entry name" value="MFS general substrate transporter like domains"/>
    <property type="match status" value="2"/>
</dbReference>
<evidence type="ECO:0000256" key="2">
    <source>
        <dbReference type="ARBA" id="ARBA00006727"/>
    </source>
</evidence>
<proteinExistence type="inferred from homology"/>
<evidence type="ECO:0000256" key="6">
    <source>
        <dbReference type="ARBA" id="ARBA00023136"/>
    </source>
</evidence>
<dbReference type="OMA" id="ASFFMYW"/>
<comment type="similarity">
    <text evidence="2">Belongs to the major facilitator superfamily. Monocarboxylate porter (TC 2.A.1.13) family.</text>
</comment>
<dbReference type="Proteomes" id="UP000001745">
    <property type="component" value="Unassembled WGS sequence"/>
</dbReference>
<feature type="domain" description="Major facilitator superfamily (MFS) profile" evidence="9">
    <location>
        <begin position="57"/>
        <end position="442"/>
    </location>
</feature>
<feature type="compositionally biased region" description="Low complexity" evidence="7">
    <location>
        <begin position="38"/>
        <end position="49"/>
    </location>
</feature>
<keyword evidence="5 8" id="KW-1133">Transmembrane helix</keyword>
<evidence type="ECO:0000256" key="5">
    <source>
        <dbReference type="ARBA" id="ARBA00022989"/>
    </source>
</evidence>
<evidence type="ECO:0000313" key="10">
    <source>
        <dbReference type="EMBL" id="EED16307.1"/>
    </source>
</evidence>
<dbReference type="InParanoid" id="B8MGS6"/>
<feature type="transmembrane region" description="Helical" evidence="8">
    <location>
        <begin position="152"/>
        <end position="173"/>
    </location>
</feature>
<dbReference type="HOGENOM" id="CLU_001265_1_1_1"/>
<feature type="transmembrane region" description="Helical" evidence="8">
    <location>
        <begin position="94"/>
        <end position="116"/>
    </location>
</feature>
<keyword evidence="6 8" id="KW-0472">Membrane</keyword>
<evidence type="ECO:0000313" key="11">
    <source>
        <dbReference type="Proteomes" id="UP000001745"/>
    </source>
</evidence>
<dbReference type="CDD" id="cd17352">
    <property type="entry name" value="MFS_MCT_SLC16"/>
    <property type="match status" value="1"/>
</dbReference>
<dbReference type="GeneID" id="8099203"/>
<evidence type="ECO:0000256" key="3">
    <source>
        <dbReference type="ARBA" id="ARBA00022448"/>
    </source>
</evidence>
<evidence type="ECO:0000259" key="9">
    <source>
        <dbReference type="PROSITE" id="PS50850"/>
    </source>
</evidence>
<dbReference type="EMBL" id="EQ962656">
    <property type="protein sequence ID" value="EED16307.1"/>
    <property type="molecule type" value="Genomic_DNA"/>
</dbReference>
<dbReference type="InterPro" id="IPR036259">
    <property type="entry name" value="MFS_trans_sf"/>
</dbReference>
<sequence length="450" mass="48568">MADLMESRSHTEVDLESLENKEAQRDNDEPEKSNVTSTATAAPAARAAPEQPEGGTKAWLSVLGASAALFTSFGWTNCIGLFQDEYQTHQLKQYSSSTVSWITSVQFFFMLGMAPVAGKIFDSYGPRVPVLIGSILHVFGIMMTSLCKEYYQFFLSQSVVSGIGASFIFTPALSAPQTYFRKRRGVAAGLTVAGSSLGGVIFPLMVQHLLPEVGFGWTMRICGFLILGMLVIANLFISSALAHKHRPFHIMQYIAPLRELNFAILCVSEFFMFLAMLIPFDYIVTAAITYRMSSYMAWGLVPILNGASLLGRTLPNYIADKYGRFNVMTMMSLMSTVLTLALWLPGHNNAAMICFAAFFGFSSGGVIGLGPSLIGTISPMNELGFRMGVFMAFTSIGALVGPPVAGAIISADNGSYVFVALFAGLCFAIATIGMAFVRVRLAGPGLTAKI</sequence>
<organism evidence="10 11">
    <name type="scientific">Talaromyces stipitatus (strain ATCC 10500 / CBS 375.48 / QM 6759 / NRRL 1006)</name>
    <name type="common">Penicillium stipitatum</name>
    <dbReference type="NCBI Taxonomy" id="441959"/>
    <lineage>
        <taxon>Eukaryota</taxon>
        <taxon>Fungi</taxon>
        <taxon>Dikarya</taxon>
        <taxon>Ascomycota</taxon>
        <taxon>Pezizomycotina</taxon>
        <taxon>Eurotiomycetes</taxon>
        <taxon>Eurotiomycetidae</taxon>
        <taxon>Eurotiales</taxon>
        <taxon>Trichocomaceae</taxon>
        <taxon>Talaromyces</taxon>
        <taxon>Talaromyces sect. Talaromyces</taxon>
    </lineage>
</organism>
<dbReference type="InterPro" id="IPR050327">
    <property type="entry name" value="Proton-linked_MCT"/>
</dbReference>
<dbReference type="AlphaFoldDB" id="B8MGS6"/>
<dbReference type="PANTHER" id="PTHR11360">
    <property type="entry name" value="MONOCARBOXYLATE TRANSPORTER"/>
    <property type="match status" value="1"/>
</dbReference>
<name>B8MGS6_TALSN</name>
<feature type="transmembrane region" description="Helical" evidence="8">
    <location>
        <begin position="217"/>
        <end position="241"/>
    </location>
</feature>
<evidence type="ECO:0000256" key="8">
    <source>
        <dbReference type="SAM" id="Phobius"/>
    </source>
</evidence>
<keyword evidence="11" id="KW-1185">Reference proteome</keyword>
<dbReference type="PROSITE" id="PS50850">
    <property type="entry name" value="MFS"/>
    <property type="match status" value="1"/>
</dbReference>
<feature type="transmembrane region" description="Helical" evidence="8">
    <location>
        <begin position="262"/>
        <end position="283"/>
    </location>
</feature>
<comment type="subcellular location">
    <subcellularLocation>
        <location evidence="1">Membrane</location>
        <topology evidence="1">Multi-pass membrane protein</topology>
    </subcellularLocation>
</comment>
<dbReference type="InterPro" id="IPR011701">
    <property type="entry name" value="MFS"/>
</dbReference>
<feature type="compositionally biased region" description="Basic and acidic residues" evidence="7">
    <location>
        <begin position="1"/>
        <end position="32"/>
    </location>
</feature>
<dbReference type="PANTHER" id="PTHR11360:SF224">
    <property type="entry name" value="MAJOR FACILITATOR SUPERFAMILY (MFS) PROFILE DOMAIN-CONTAINING PROTEIN-RELATED"/>
    <property type="match status" value="1"/>
</dbReference>
<dbReference type="SUPFAM" id="SSF103473">
    <property type="entry name" value="MFS general substrate transporter"/>
    <property type="match status" value="1"/>
</dbReference>
<feature type="transmembrane region" description="Helical" evidence="8">
    <location>
        <begin position="128"/>
        <end position="146"/>
    </location>
</feature>
<dbReference type="PhylomeDB" id="B8MGS6"/>
<dbReference type="GO" id="GO:0022857">
    <property type="term" value="F:transmembrane transporter activity"/>
    <property type="evidence" value="ECO:0007669"/>
    <property type="project" value="InterPro"/>
</dbReference>
<protein>
    <submittedName>
        <fullName evidence="10">Monocarboxylate permease, putative</fullName>
    </submittedName>
</protein>
<evidence type="ECO:0000256" key="4">
    <source>
        <dbReference type="ARBA" id="ARBA00022692"/>
    </source>
</evidence>
<feature type="transmembrane region" description="Helical" evidence="8">
    <location>
        <begin position="415"/>
        <end position="437"/>
    </location>
</feature>
<feature type="region of interest" description="Disordered" evidence="7">
    <location>
        <begin position="1"/>
        <end position="53"/>
    </location>
</feature>
<accession>B8MGS6</accession>
<feature type="transmembrane region" description="Helical" evidence="8">
    <location>
        <begin position="295"/>
        <end position="313"/>
    </location>
</feature>
<dbReference type="RefSeq" id="XP_002483541.1">
    <property type="nucleotide sequence ID" value="XM_002483496.1"/>
</dbReference>
<evidence type="ECO:0000256" key="1">
    <source>
        <dbReference type="ARBA" id="ARBA00004141"/>
    </source>
</evidence>
<gene>
    <name evidence="10" type="ORF">TSTA_014040</name>
</gene>
<feature type="transmembrane region" description="Helical" evidence="8">
    <location>
        <begin position="58"/>
        <end position="82"/>
    </location>
</feature>
<dbReference type="VEuPathDB" id="FungiDB:TSTA_014040"/>
<reference evidence="11" key="1">
    <citation type="journal article" date="2015" name="Genome Announc.">
        <title>Genome sequence of the AIDS-associated pathogen Penicillium marneffei (ATCC18224) and its near taxonomic relative Talaromyces stipitatus (ATCC10500).</title>
        <authorList>
            <person name="Nierman W.C."/>
            <person name="Fedorova-Abrams N.D."/>
            <person name="Andrianopoulos A."/>
        </authorList>
    </citation>
    <scope>NUCLEOTIDE SEQUENCE [LARGE SCALE GENOMIC DNA]</scope>
    <source>
        <strain evidence="11">ATCC 10500 / CBS 375.48 / QM 6759 / NRRL 1006</strain>
    </source>
</reference>
<feature type="transmembrane region" description="Helical" evidence="8">
    <location>
        <begin position="389"/>
        <end position="409"/>
    </location>
</feature>
<keyword evidence="3" id="KW-0813">Transport</keyword>
<feature type="transmembrane region" description="Helical" evidence="8">
    <location>
        <begin position="185"/>
        <end position="205"/>
    </location>
</feature>
<dbReference type="Pfam" id="PF07690">
    <property type="entry name" value="MFS_1"/>
    <property type="match status" value="1"/>
</dbReference>
<dbReference type="OrthoDB" id="5667at2759"/>
<evidence type="ECO:0000256" key="7">
    <source>
        <dbReference type="SAM" id="MobiDB-lite"/>
    </source>
</evidence>
<keyword evidence="4 8" id="KW-0812">Transmembrane</keyword>
<dbReference type="eggNOG" id="KOG2504">
    <property type="taxonomic scope" value="Eukaryota"/>
</dbReference>
<dbReference type="GO" id="GO:0016020">
    <property type="term" value="C:membrane"/>
    <property type="evidence" value="ECO:0007669"/>
    <property type="project" value="UniProtKB-SubCell"/>
</dbReference>